<dbReference type="Pfam" id="PF09997">
    <property type="entry name" value="DUF2238"/>
    <property type="match status" value="1"/>
</dbReference>
<feature type="transmembrane region" description="Helical" evidence="1">
    <location>
        <begin position="5"/>
        <end position="26"/>
    </location>
</feature>
<dbReference type="AlphaFoldDB" id="A0A0G1SZI1"/>
<feature type="transmembrane region" description="Helical" evidence="1">
    <location>
        <begin position="38"/>
        <end position="56"/>
    </location>
</feature>
<keyword evidence="1" id="KW-0812">Transmembrane</keyword>
<evidence type="ECO:0000256" key="1">
    <source>
        <dbReference type="SAM" id="Phobius"/>
    </source>
</evidence>
<protein>
    <recommendedName>
        <fullName evidence="4">VanZ-like domain-containing protein</fullName>
    </recommendedName>
</protein>
<feature type="transmembrane region" description="Helical" evidence="1">
    <location>
        <begin position="108"/>
        <end position="127"/>
    </location>
</feature>
<feature type="transmembrane region" description="Helical" evidence="1">
    <location>
        <begin position="68"/>
        <end position="88"/>
    </location>
</feature>
<keyword evidence="1" id="KW-0472">Membrane</keyword>
<gene>
    <name evidence="2" type="ORF">UY01_C0024G0007</name>
</gene>
<proteinExistence type="predicted"/>
<comment type="caution">
    <text evidence="2">The sequence shown here is derived from an EMBL/GenBank/DDBJ whole genome shotgun (WGS) entry which is preliminary data.</text>
</comment>
<keyword evidence="1" id="KW-1133">Transmembrane helix</keyword>
<evidence type="ECO:0008006" key="4">
    <source>
        <dbReference type="Google" id="ProtNLM"/>
    </source>
</evidence>
<reference evidence="2 3" key="1">
    <citation type="journal article" date="2015" name="Nature">
        <title>rRNA introns, odd ribosomes, and small enigmatic genomes across a large radiation of phyla.</title>
        <authorList>
            <person name="Brown C.T."/>
            <person name="Hug L.A."/>
            <person name="Thomas B.C."/>
            <person name="Sharon I."/>
            <person name="Castelle C.J."/>
            <person name="Singh A."/>
            <person name="Wilkins M.J."/>
            <person name="Williams K.H."/>
            <person name="Banfield J.F."/>
        </authorList>
    </citation>
    <scope>NUCLEOTIDE SEQUENCE [LARGE SCALE GENOMIC DNA]</scope>
</reference>
<dbReference type="Proteomes" id="UP000034879">
    <property type="component" value="Unassembled WGS sequence"/>
</dbReference>
<dbReference type="InterPro" id="IPR014509">
    <property type="entry name" value="YjdF-like"/>
</dbReference>
<accession>A0A0G1SZI1</accession>
<evidence type="ECO:0000313" key="2">
    <source>
        <dbReference type="EMBL" id="KKU74939.1"/>
    </source>
</evidence>
<name>A0A0G1SZI1_9BACT</name>
<evidence type="ECO:0000313" key="3">
    <source>
        <dbReference type="Proteomes" id="UP000034879"/>
    </source>
</evidence>
<sequence>MFKKLFSVFIVLVVIYLVNLFLYDVLGQTYFRFHIDKLIHLTGGLAVAWLALAFFAHHLDRLPGFERFLIVVSTVALAGVLWEFAEYLGQFFPTISHYLSGGDLADTLGDLACDLFGAFLVSLHLLWRRQA</sequence>
<organism evidence="2 3">
    <name type="scientific">Candidatus Nomurabacteria bacterium GW2011_GWB1_47_6</name>
    <dbReference type="NCBI Taxonomy" id="1618749"/>
    <lineage>
        <taxon>Bacteria</taxon>
        <taxon>Candidatus Nomuraibacteriota</taxon>
    </lineage>
</organism>
<dbReference type="EMBL" id="LCOJ01000024">
    <property type="protein sequence ID" value="KKU74939.1"/>
    <property type="molecule type" value="Genomic_DNA"/>
</dbReference>